<accession>A0AAD7C524</accession>
<reference evidence="2" key="1">
    <citation type="submission" date="2023-03" db="EMBL/GenBank/DDBJ databases">
        <title>Massive genome expansion in bonnet fungi (Mycena s.s.) driven by repeated elements and novel gene families across ecological guilds.</title>
        <authorList>
            <consortium name="Lawrence Berkeley National Laboratory"/>
            <person name="Harder C.B."/>
            <person name="Miyauchi S."/>
            <person name="Viragh M."/>
            <person name="Kuo A."/>
            <person name="Thoen E."/>
            <person name="Andreopoulos B."/>
            <person name="Lu D."/>
            <person name="Skrede I."/>
            <person name="Drula E."/>
            <person name="Henrissat B."/>
            <person name="Morin E."/>
            <person name="Kohler A."/>
            <person name="Barry K."/>
            <person name="LaButti K."/>
            <person name="Morin E."/>
            <person name="Salamov A."/>
            <person name="Lipzen A."/>
            <person name="Mereny Z."/>
            <person name="Hegedus B."/>
            <person name="Baldrian P."/>
            <person name="Stursova M."/>
            <person name="Weitz H."/>
            <person name="Taylor A."/>
            <person name="Grigoriev I.V."/>
            <person name="Nagy L.G."/>
            <person name="Martin F."/>
            <person name="Kauserud H."/>
        </authorList>
    </citation>
    <scope>NUCLEOTIDE SEQUENCE</scope>
    <source>
        <strain evidence="2">9284</strain>
    </source>
</reference>
<dbReference type="AlphaFoldDB" id="A0AAD7C524"/>
<keyword evidence="3" id="KW-1185">Reference proteome</keyword>
<protein>
    <submittedName>
        <fullName evidence="2">Uncharacterized protein</fullName>
    </submittedName>
</protein>
<sequence length="308" mass="33884">MPSAHPIPPNPACRAPLRTPLRTLPTPSPISTPTGRTSPPPPNPAPTLLAFAPPLRRTAHPILLAIVCRFGDTQEKVVTARRHQGLDERCRLGVHAPHEPESACDGAAAGGGAVIFYFYSLLHSIPLALLRPPDLWSITHIVISVLSLDPDVLLDLKRPSAPYTGVDPLAHAYPAMHMAQRGDRGYCCVVYYHLVPFHERSWIFTHSFPSFSSPRACIDHPPKQDEQAALAPLTIWPMYTMRGISPHRTTPSLHLLPAHDIALLLSSRSFPHPPSPHKFRLSHAILDARTAFLDAYSFRPTHPLPSPP</sequence>
<organism evidence="2 3">
    <name type="scientific">Roridomyces roridus</name>
    <dbReference type="NCBI Taxonomy" id="1738132"/>
    <lineage>
        <taxon>Eukaryota</taxon>
        <taxon>Fungi</taxon>
        <taxon>Dikarya</taxon>
        <taxon>Basidiomycota</taxon>
        <taxon>Agaricomycotina</taxon>
        <taxon>Agaricomycetes</taxon>
        <taxon>Agaricomycetidae</taxon>
        <taxon>Agaricales</taxon>
        <taxon>Marasmiineae</taxon>
        <taxon>Mycenaceae</taxon>
        <taxon>Roridomyces</taxon>
    </lineage>
</organism>
<name>A0AAD7C524_9AGAR</name>
<gene>
    <name evidence="2" type="ORF">FB45DRAFT_1023900</name>
</gene>
<feature type="compositionally biased region" description="Pro residues" evidence="1">
    <location>
        <begin position="1"/>
        <end position="11"/>
    </location>
</feature>
<evidence type="ECO:0000256" key="1">
    <source>
        <dbReference type="SAM" id="MobiDB-lite"/>
    </source>
</evidence>
<proteinExistence type="predicted"/>
<dbReference type="EMBL" id="JARKIF010000005">
    <property type="protein sequence ID" value="KAJ7639161.1"/>
    <property type="molecule type" value="Genomic_DNA"/>
</dbReference>
<feature type="region of interest" description="Disordered" evidence="1">
    <location>
        <begin position="1"/>
        <end position="46"/>
    </location>
</feature>
<dbReference type="Proteomes" id="UP001221142">
    <property type="component" value="Unassembled WGS sequence"/>
</dbReference>
<comment type="caution">
    <text evidence="2">The sequence shown here is derived from an EMBL/GenBank/DDBJ whole genome shotgun (WGS) entry which is preliminary data.</text>
</comment>
<feature type="compositionally biased region" description="Low complexity" evidence="1">
    <location>
        <begin position="14"/>
        <end position="37"/>
    </location>
</feature>
<evidence type="ECO:0000313" key="3">
    <source>
        <dbReference type="Proteomes" id="UP001221142"/>
    </source>
</evidence>
<evidence type="ECO:0000313" key="2">
    <source>
        <dbReference type="EMBL" id="KAJ7639161.1"/>
    </source>
</evidence>